<evidence type="ECO:0000313" key="1">
    <source>
        <dbReference type="EMBL" id="PQQ18434.1"/>
    </source>
</evidence>
<evidence type="ECO:0000313" key="2">
    <source>
        <dbReference type="Proteomes" id="UP000250321"/>
    </source>
</evidence>
<comment type="caution">
    <text evidence="1">The sequence shown here is derived from an EMBL/GenBank/DDBJ whole genome shotgun (WGS) entry which is preliminary data.</text>
</comment>
<dbReference type="EMBL" id="PJQY01000110">
    <property type="protein sequence ID" value="PQQ18434.1"/>
    <property type="molecule type" value="Genomic_DNA"/>
</dbReference>
<proteinExistence type="predicted"/>
<dbReference type="AlphaFoldDB" id="A0A314ZLY4"/>
<sequence>MAFANLPLIMMDHLYSMDDDLKAGGPMLLLEEAYENPVIGDESSPETTPVIYPASISRCCIEKGLFPTVPLFFQYPCSISKGWSEWVDRELLDPSTCDILRWAQVLNAIFLSKMWDIHIEAKMLRHVVRRWSTATHTFYVHGGNLPQLLRTWQTYLASLFVGTKALSIFALTPEEMNNLAVLRKGAPTSPSTSLRFSNWIQYFGDANRQGPWWLLHLYHCGLGGSCSVTFLRTACMSEYFPWLWLSLVVTRFL</sequence>
<accession>A0A314ZLY4</accession>
<gene>
    <name evidence="1" type="ORF">Pyn_23528</name>
</gene>
<evidence type="ECO:0008006" key="3">
    <source>
        <dbReference type="Google" id="ProtNLM"/>
    </source>
</evidence>
<protein>
    <recommendedName>
        <fullName evidence="3">Aminotransferase-like plant mobile domain-containing protein</fullName>
    </recommendedName>
</protein>
<name>A0A314ZLY4_PRUYE</name>
<dbReference type="STRING" id="2094558.A0A314ZLY4"/>
<organism evidence="1 2">
    <name type="scientific">Prunus yedoensis var. nudiflora</name>
    <dbReference type="NCBI Taxonomy" id="2094558"/>
    <lineage>
        <taxon>Eukaryota</taxon>
        <taxon>Viridiplantae</taxon>
        <taxon>Streptophyta</taxon>
        <taxon>Embryophyta</taxon>
        <taxon>Tracheophyta</taxon>
        <taxon>Spermatophyta</taxon>
        <taxon>Magnoliopsida</taxon>
        <taxon>eudicotyledons</taxon>
        <taxon>Gunneridae</taxon>
        <taxon>Pentapetalae</taxon>
        <taxon>rosids</taxon>
        <taxon>fabids</taxon>
        <taxon>Rosales</taxon>
        <taxon>Rosaceae</taxon>
        <taxon>Amygdaloideae</taxon>
        <taxon>Amygdaleae</taxon>
        <taxon>Prunus</taxon>
    </lineage>
</organism>
<dbReference type="Proteomes" id="UP000250321">
    <property type="component" value="Unassembled WGS sequence"/>
</dbReference>
<keyword evidence="2" id="KW-1185">Reference proteome</keyword>
<reference evidence="1 2" key="1">
    <citation type="submission" date="2018-02" db="EMBL/GenBank/DDBJ databases">
        <title>Draft genome of wild Prunus yedoensis var. nudiflora.</title>
        <authorList>
            <person name="Baek S."/>
            <person name="Kim J.-H."/>
            <person name="Choi K."/>
            <person name="Kim G.-B."/>
            <person name="Cho A."/>
            <person name="Jang H."/>
            <person name="Shin C.-H."/>
            <person name="Yu H.-J."/>
            <person name="Mun J.-H."/>
        </authorList>
    </citation>
    <scope>NUCLEOTIDE SEQUENCE [LARGE SCALE GENOMIC DNA]</scope>
    <source>
        <strain evidence="2">cv. Jeju island</strain>
        <tissue evidence="1">Leaf</tissue>
    </source>
</reference>